<evidence type="ECO:0000313" key="6">
    <source>
        <dbReference type="Proteomes" id="UP001597497"/>
    </source>
</evidence>
<dbReference type="Gene3D" id="3.40.50.1360">
    <property type="match status" value="1"/>
</dbReference>
<evidence type="ECO:0000259" key="4">
    <source>
        <dbReference type="Pfam" id="PF22725"/>
    </source>
</evidence>
<dbReference type="Pfam" id="PF22725">
    <property type="entry name" value="GFO_IDH_MocA_C3"/>
    <property type="match status" value="1"/>
</dbReference>
<dbReference type="EMBL" id="JBHUMM010000010">
    <property type="protein sequence ID" value="MFD2671394.1"/>
    <property type="molecule type" value="Genomic_DNA"/>
</dbReference>
<dbReference type="SUPFAM" id="SSF51735">
    <property type="entry name" value="NAD(P)-binding Rossmann-fold domains"/>
    <property type="match status" value="1"/>
</dbReference>
<protein>
    <submittedName>
        <fullName evidence="5">Gfo/Idh/MocA family oxidoreductase</fullName>
    </submittedName>
</protein>
<proteinExistence type="predicted"/>
<name>A0ABW5R9Y1_9BACL</name>
<evidence type="ECO:0000313" key="5">
    <source>
        <dbReference type="EMBL" id="MFD2671394.1"/>
    </source>
</evidence>
<dbReference type="Pfam" id="PF01182">
    <property type="entry name" value="Glucosamine_iso"/>
    <property type="match status" value="1"/>
</dbReference>
<evidence type="ECO:0000259" key="2">
    <source>
        <dbReference type="Pfam" id="PF01182"/>
    </source>
</evidence>
<reference evidence="6" key="1">
    <citation type="journal article" date="2019" name="Int. J. Syst. Evol. Microbiol.">
        <title>The Global Catalogue of Microorganisms (GCM) 10K type strain sequencing project: providing services to taxonomists for standard genome sequencing and annotation.</title>
        <authorList>
            <consortium name="The Broad Institute Genomics Platform"/>
            <consortium name="The Broad Institute Genome Sequencing Center for Infectious Disease"/>
            <person name="Wu L."/>
            <person name="Ma J."/>
        </authorList>
    </citation>
    <scope>NUCLEOTIDE SEQUENCE [LARGE SCALE GENOMIC DNA]</scope>
    <source>
        <strain evidence="6">KCTC 33676</strain>
    </source>
</reference>
<dbReference type="RefSeq" id="WP_379928853.1">
    <property type="nucleotide sequence ID" value="NZ_JBHUMM010000010.1"/>
</dbReference>
<sequence>MKGKPSIVRFAIIGCGIIADIHAKGIQETAEAELTALYDKQPEKAIRFAEEYGGKVYHTMEDLLAAEDIDVVCICTPSGQHPEQTIQSARAGKHVLVEKPMAIHLPDVERMIESCKRAGVWLSTVFPRRMSPQAQFAREVIQSGRLGKLSLCSAYVKLYRDQVYYDSAGWRGTWEMDGGGAMMNQGIHTVDLLQWLAGNVTTVTGKARAVLRDIEVEDTVLSSLQYESGALGMLEITTTAYQGKGQRLEIHGEKGTLVIEEDDIISLHIEGEEVECPKFAAFRVIPDGHRMQIQDMARAVLEQRPPIVTGEDGRHSLEIILRTYQSSRTGQEIRLASDKPIVQTAADHLRIQVYPTREEMGLSAAREAADVLRQLLREQERVRVVFAAAPSQLAFLQALKREPHIDWSRVTVFHMDEYVGLPATASSSFSQFLQEQIWEDVRPGEVHVIDGCNDPDEECARYSRLINAAPIDLICLGIGENGHIAFNDPPVADFKDPMIMKKVELDEACRQQQVNDGCFDKLDEVPRYALTLTVPTMMSGGRLFCIVPGERKHAAVRRMLTRAISTACPATILRRHPNCTLYADQAAYSGIADV</sequence>
<dbReference type="InterPro" id="IPR006148">
    <property type="entry name" value="Glc/Gal-6P_isomerase"/>
</dbReference>
<dbReference type="PANTHER" id="PTHR43249:SF1">
    <property type="entry name" value="D-GLUCOSIDE 3-DEHYDROGENASE"/>
    <property type="match status" value="1"/>
</dbReference>
<dbReference type="InterPro" id="IPR037171">
    <property type="entry name" value="NagB/RpiA_transferase-like"/>
</dbReference>
<dbReference type="Gene3D" id="3.30.360.10">
    <property type="entry name" value="Dihydrodipicolinate Reductase, domain 2"/>
    <property type="match status" value="1"/>
</dbReference>
<feature type="domain" description="GFO/IDH/MocA-like oxidoreductase" evidence="4">
    <location>
        <begin position="136"/>
        <end position="257"/>
    </location>
</feature>
<dbReference type="SUPFAM" id="SSF100950">
    <property type="entry name" value="NagB/RpiA/CoA transferase-like"/>
    <property type="match status" value="1"/>
</dbReference>
<dbReference type="InterPro" id="IPR000683">
    <property type="entry name" value="Gfo/Idh/MocA-like_OxRdtase_N"/>
</dbReference>
<dbReference type="InterPro" id="IPR036291">
    <property type="entry name" value="NAD(P)-bd_dom_sf"/>
</dbReference>
<keyword evidence="1" id="KW-0119">Carbohydrate metabolism</keyword>
<dbReference type="Pfam" id="PF01408">
    <property type="entry name" value="GFO_IDH_MocA"/>
    <property type="match status" value="1"/>
</dbReference>
<comment type="caution">
    <text evidence="5">The sequence shown here is derived from an EMBL/GenBank/DDBJ whole genome shotgun (WGS) entry which is preliminary data.</text>
</comment>
<feature type="domain" description="Gfo/Idh/MocA-like oxidoreductase N-terminal" evidence="3">
    <location>
        <begin position="8"/>
        <end position="123"/>
    </location>
</feature>
<dbReference type="SUPFAM" id="SSF55347">
    <property type="entry name" value="Glyceraldehyde-3-phosphate dehydrogenase-like, C-terminal domain"/>
    <property type="match status" value="1"/>
</dbReference>
<feature type="domain" description="Glucosamine/galactosamine-6-phosphate isomerase" evidence="2">
    <location>
        <begin position="356"/>
        <end position="575"/>
    </location>
</feature>
<evidence type="ECO:0000256" key="1">
    <source>
        <dbReference type="ARBA" id="ARBA00023277"/>
    </source>
</evidence>
<keyword evidence="6" id="KW-1185">Reference proteome</keyword>
<accession>A0ABW5R9Y1</accession>
<dbReference type="Gene3D" id="3.40.50.720">
    <property type="entry name" value="NAD(P)-binding Rossmann-like Domain"/>
    <property type="match status" value="1"/>
</dbReference>
<dbReference type="InterPro" id="IPR052515">
    <property type="entry name" value="Gfo/Idh/MocA_Oxidoreductase"/>
</dbReference>
<evidence type="ECO:0000259" key="3">
    <source>
        <dbReference type="Pfam" id="PF01408"/>
    </source>
</evidence>
<gene>
    <name evidence="5" type="ORF">ACFSUC_07215</name>
</gene>
<dbReference type="InterPro" id="IPR004547">
    <property type="entry name" value="Glucosamine6P_isomerase"/>
</dbReference>
<dbReference type="Proteomes" id="UP001597497">
    <property type="component" value="Unassembled WGS sequence"/>
</dbReference>
<dbReference type="InterPro" id="IPR055170">
    <property type="entry name" value="GFO_IDH_MocA-like_dom"/>
</dbReference>
<dbReference type="PANTHER" id="PTHR43249">
    <property type="entry name" value="UDP-N-ACETYL-2-AMINO-2-DEOXY-D-GLUCURONATE OXIDASE"/>
    <property type="match status" value="1"/>
</dbReference>
<dbReference type="CDD" id="cd01399">
    <property type="entry name" value="GlcN6P_deaminase"/>
    <property type="match status" value="1"/>
</dbReference>
<organism evidence="5 6">
    <name type="scientific">Marinicrinis sediminis</name>
    <dbReference type="NCBI Taxonomy" id="1652465"/>
    <lineage>
        <taxon>Bacteria</taxon>
        <taxon>Bacillati</taxon>
        <taxon>Bacillota</taxon>
        <taxon>Bacilli</taxon>
        <taxon>Bacillales</taxon>
        <taxon>Paenibacillaceae</taxon>
    </lineage>
</organism>